<reference evidence="1 2" key="1">
    <citation type="submission" date="2024-09" db="EMBL/GenBank/DDBJ databases">
        <authorList>
            <person name="Sun Q."/>
            <person name="Mori K."/>
        </authorList>
    </citation>
    <scope>NUCLEOTIDE SEQUENCE [LARGE SCALE GENOMIC DNA]</scope>
    <source>
        <strain evidence="1 2">TBRC 3947</strain>
    </source>
</reference>
<name>A0ABV6MAC3_9ACTN</name>
<evidence type="ECO:0000313" key="1">
    <source>
        <dbReference type="EMBL" id="MFC0531652.1"/>
    </source>
</evidence>
<dbReference type="EMBL" id="JBHLUH010000060">
    <property type="protein sequence ID" value="MFC0531652.1"/>
    <property type="molecule type" value="Genomic_DNA"/>
</dbReference>
<evidence type="ECO:0000313" key="2">
    <source>
        <dbReference type="Proteomes" id="UP001589867"/>
    </source>
</evidence>
<gene>
    <name evidence="1" type="ORF">ACFFIA_28795</name>
</gene>
<dbReference type="Pfam" id="PF09660">
    <property type="entry name" value="DUF2397"/>
    <property type="match status" value="1"/>
</dbReference>
<sequence length="109" mass="11964">MRIESVFRHVPADMLAFTTTERADLNTAIMHLLSVVNERLATALTFDEVLAGLPEVGWCDPVSDAELADRLTTLVGYGLLDRARNHSAQYFLGGRVRAQEPAVLVNPKG</sequence>
<protein>
    <submittedName>
        <fullName evidence="1">DUF2397 family protein</fullName>
    </submittedName>
</protein>
<accession>A0ABV6MAC3</accession>
<dbReference type="InterPro" id="IPR013493">
    <property type="entry name" value="CHP02677"/>
</dbReference>
<keyword evidence="2" id="KW-1185">Reference proteome</keyword>
<dbReference type="RefSeq" id="WP_377256432.1">
    <property type="nucleotide sequence ID" value="NZ_JBHLUH010000060.1"/>
</dbReference>
<comment type="caution">
    <text evidence="1">The sequence shown here is derived from an EMBL/GenBank/DDBJ whole genome shotgun (WGS) entry which is preliminary data.</text>
</comment>
<dbReference type="Proteomes" id="UP001589867">
    <property type="component" value="Unassembled WGS sequence"/>
</dbReference>
<proteinExistence type="predicted"/>
<organism evidence="1 2">
    <name type="scientific">Phytohabitans kaempferiae</name>
    <dbReference type="NCBI Taxonomy" id="1620943"/>
    <lineage>
        <taxon>Bacteria</taxon>
        <taxon>Bacillati</taxon>
        <taxon>Actinomycetota</taxon>
        <taxon>Actinomycetes</taxon>
        <taxon>Micromonosporales</taxon>
        <taxon>Micromonosporaceae</taxon>
    </lineage>
</organism>